<organism evidence="2 3">
    <name type="scientific">Fictibacillus fluitans</name>
    <dbReference type="NCBI Taxonomy" id="3058422"/>
    <lineage>
        <taxon>Bacteria</taxon>
        <taxon>Bacillati</taxon>
        <taxon>Bacillota</taxon>
        <taxon>Bacilli</taxon>
        <taxon>Bacillales</taxon>
        <taxon>Fictibacillaceae</taxon>
        <taxon>Fictibacillus</taxon>
    </lineage>
</organism>
<dbReference type="SUPFAM" id="SSF53756">
    <property type="entry name" value="UDP-Glycosyltransferase/glycogen phosphorylase"/>
    <property type="match status" value="1"/>
</dbReference>
<dbReference type="Pfam" id="PF00534">
    <property type="entry name" value="Glycos_transf_1"/>
    <property type="match status" value="1"/>
</dbReference>
<dbReference type="Proteomes" id="UP001172721">
    <property type="component" value="Unassembled WGS sequence"/>
</dbReference>
<dbReference type="Gene3D" id="3.40.50.2000">
    <property type="entry name" value="Glycogen Phosphorylase B"/>
    <property type="match status" value="2"/>
</dbReference>
<keyword evidence="2" id="KW-0808">Transferase</keyword>
<reference evidence="2" key="1">
    <citation type="submission" date="2023-07" db="EMBL/GenBank/DDBJ databases">
        <title>Fictibacillus sp. isolated from freshwater pond.</title>
        <authorList>
            <person name="Kirdat K."/>
            <person name="Bhat A."/>
            <person name="Mourya A."/>
            <person name="Yadav A."/>
        </authorList>
    </citation>
    <scope>NUCLEOTIDE SEQUENCE</scope>
    <source>
        <strain evidence="2">NE201</strain>
    </source>
</reference>
<sequence>MKKKLLFMVINMNIGGTEKALLSLLQEIPQEKYDVTVLMLEKYGGFLDLIPAWVNVKILDGYLEIKDELNNPPKTVAINYFKKGRLIETIKICAYHGMAKVMKERTQYYKYLLKKFNTYENDYDIAVAYAGPMDFISYFIIYKIRAKYKVQWIHFDVTKIGFNRNFVRKIYSHFDRIYTVSEEGKEKFCKLMPFLKHKTVRFENIISSKHIVEMSERGKGFTDYFDGIRILTVGRLSKEKGQDMTICVMARLKREGYPIRWYSIGEGSARKEYENLIAQYKLEKDYVLLGSTPNPYPFMKQCDLYVQPSRHEGYCITLAEAKHLLKPIVATNFTGAKEQITDELTGLIVDINEEDLYLAIKKILDNPDKCKGFVSQLKRETHMKNESPIKYLLENTI</sequence>
<gene>
    <name evidence="2" type="ORF">QYB97_19725</name>
</gene>
<evidence type="ECO:0000313" key="2">
    <source>
        <dbReference type="EMBL" id="MDN4526720.1"/>
    </source>
</evidence>
<dbReference type="CDD" id="cd03811">
    <property type="entry name" value="GT4_GT28_WabH-like"/>
    <property type="match status" value="1"/>
</dbReference>
<proteinExistence type="predicted"/>
<dbReference type="EMBL" id="JAUHTR010000014">
    <property type="protein sequence ID" value="MDN4526720.1"/>
    <property type="molecule type" value="Genomic_DNA"/>
</dbReference>
<name>A0ABT8I121_9BACL</name>
<dbReference type="InterPro" id="IPR001296">
    <property type="entry name" value="Glyco_trans_1"/>
</dbReference>
<evidence type="ECO:0000259" key="1">
    <source>
        <dbReference type="Pfam" id="PF00534"/>
    </source>
</evidence>
<evidence type="ECO:0000313" key="3">
    <source>
        <dbReference type="Proteomes" id="UP001172721"/>
    </source>
</evidence>
<accession>A0ABT8I121</accession>
<dbReference type="EC" id="2.4.-.-" evidence="2"/>
<dbReference type="PANTHER" id="PTHR12526:SF630">
    <property type="entry name" value="GLYCOSYLTRANSFERASE"/>
    <property type="match status" value="1"/>
</dbReference>
<dbReference type="PANTHER" id="PTHR12526">
    <property type="entry name" value="GLYCOSYLTRANSFERASE"/>
    <property type="match status" value="1"/>
</dbReference>
<keyword evidence="3" id="KW-1185">Reference proteome</keyword>
<keyword evidence="2" id="KW-0328">Glycosyltransferase</keyword>
<comment type="caution">
    <text evidence="2">The sequence shown here is derived from an EMBL/GenBank/DDBJ whole genome shotgun (WGS) entry which is preliminary data.</text>
</comment>
<dbReference type="GO" id="GO:0016757">
    <property type="term" value="F:glycosyltransferase activity"/>
    <property type="evidence" value="ECO:0007669"/>
    <property type="project" value="UniProtKB-KW"/>
</dbReference>
<protein>
    <submittedName>
        <fullName evidence="2">Glycosyltransferase</fullName>
        <ecNumber evidence="2">2.4.-.-</ecNumber>
    </submittedName>
</protein>
<feature type="domain" description="Glycosyl transferase family 1" evidence="1">
    <location>
        <begin position="229"/>
        <end position="374"/>
    </location>
</feature>
<dbReference type="RefSeq" id="WP_301167742.1">
    <property type="nucleotide sequence ID" value="NZ_JAUHTR010000014.1"/>
</dbReference>